<feature type="transmembrane region" description="Helical" evidence="1">
    <location>
        <begin position="43"/>
        <end position="61"/>
    </location>
</feature>
<evidence type="ECO:0000256" key="1">
    <source>
        <dbReference type="SAM" id="Phobius"/>
    </source>
</evidence>
<feature type="signal peptide" evidence="2">
    <location>
        <begin position="1"/>
        <end position="21"/>
    </location>
</feature>
<dbReference type="EMBL" id="FOXA01000045">
    <property type="protein sequence ID" value="SFQ18275.1"/>
    <property type="molecule type" value="Genomic_DNA"/>
</dbReference>
<evidence type="ECO:0008006" key="5">
    <source>
        <dbReference type="Google" id="ProtNLM"/>
    </source>
</evidence>
<dbReference type="RefSeq" id="WP_143096273.1">
    <property type="nucleotide sequence ID" value="NZ_FOXA01000045.1"/>
</dbReference>
<keyword evidence="1" id="KW-0472">Membrane</keyword>
<evidence type="ECO:0000313" key="4">
    <source>
        <dbReference type="Proteomes" id="UP000199356"/>
    </source>
</evidence>
<keyword evidence="1" id="KW-1133">Transmembrane helix</keyword>
<accession>A0A1I5WEW9</accession>
<reference evidence="3 4" key="1">
    <citation type="submission" date="2016-10" db="EMBL/GenBank/DDBJ databases">
        <authorList>
            <person name="de Groot N.N."/>
        </authorList>
    </citation>
    <scope>NUCLEOTIDE SEQUENCE [LARGE SCALE GENOMIC DNA]</scope>
    <source>
        <strain evidence="3 4">DSM 19547</strain>
    </source>
</reference>
<sequence length="121" mass="12639">MRALVASFVMIALAGAAAAQSGPPPSESVLQSTCGLLEQLFAWGRSIVLIISAFLVIRVSVGAMFGAFNKQMLILGLLGMFLVGSVEAWVAFMVPGDLSSCASAVFTGENLPAAQQFWANQ</sequence>
<name>A0A1I5WEW9_9RHOB</name>
<protein>
    <recommendedName>
        <fullName evidence="5">TrbC/VIRB2 family protein</fullName>
    </recommendedName>
</protein>
<dbReference type="STRING" id="441119.SAMN04488047_1456"/>
<dbReference type="Proteomes" id="UP000199356">
    <property type="component" value="Unassembled WGS sequence"/>
</dbReference>
<keyword evidence="2" id="KW-0732">Signal</keyword>
<keyword evidence="4" id="KW-1185">Reference proteome</keyword>
<organism evidence="3 4">
    <name type="scientific">Tranquillimonas alkanivorans</name>
    <dbReference type="NCBI Taxonomy" id="441119"/>
    <lineage>
        <taxon>Bacteria</taxon>
        <taxon>Pseudomonadati</taxon>
        <taxon>Pseudomonadota</taxon>
        <taxon>Alphaproteobacteria</taxon>
        <taxon>Rhodobacterales</taxon>
        <taxon>Roseobacteraceae</taxon>
        <taxon>Tranquillimonas</taxon>
    </lineage>
</organism>
<evidence type="ECO:0000313" key="3">
    <source>
        <dbReference type="EMBL" id="SFQ18275.1"/>
    </source>
</evidence>
<gene>
    <name evidence="3" type="ORF">SAMN04488047_1456</name>
</gene>
<feature type="chain" id="PRO_5011447925" description="TrbC/VIRB2 family protein" evidence="2">
    <location>
        <begin position="22"/>
        <end position="121"/>
    </location>
</feature>
<dbReference type="AlphaFoldDB" id="A0A1I5WEW9"/>
<evidence type="ECO:0000256" key="2">
    <source>
        <dbReference type="SAM" id="SignalP"/>
    </source>
</evidence>
<feature type="transmembrane region" description="Helical" evidence="1">
    <location>
        <begin position="73"/>
        <end position="94"/>
    </location>
</feature>
<proteinExistence type="predicted"/>
<keyword evidence="1" id="KW-0812">Transmembrane</keyword>